<keyword evidence="2" id="KW-1185">Reference proteome</keyword>
<feature type="compositionally biased region" description="Basic residues" evidence="1">
    <location>
        <begin position="161"/>
        <end position="181"/>
    </location>
</feature>
<dbReference type="Proteomes" id="UP000887540">
    <property type="component" value="Unplaced"/>
</dbReference>
<dbReference type="Pfam" id="PF05477">
    <property type="entry name" value="SURF2"/>
    <property type="match status" value="1"/>
</dbReference>
<proteinExistence type="predicted"/>
<dbReference type="AlphaFoldDB" id="A0A914D995"/>
<dbReference type="WBParaSite" id="ACRNAN_scaffold2017.g18057.t1">
    <property type="protein sequence ID" value="ACRNAN_scaffold2017.g18057.t1"/>
    <property type="gene ID" value="ACRNAN_scaffold2017.g18057"/>
</dbReference>
<evidence type="ECO:0000256" key="1">
    <source>
        <dbReference type="SAM" id="MobiDB-lite"/>
    </source>
</evidence>
<accession>A0A914D995</accession>
<reference evidence="3" key="1">
    <citation type="submission" date="2022-11" db="UniProtKB">
        <authorList>
            <consortium name="WormBaseParasite"/>
        </authorList>
    </citation>
    <scope>IDENTIFICATION</scope>
</reference>
<dbReference type="PANTHER" id="PTHR34348:SF1">
    <property type="entry name" value="SURFEIT LOCUS PROTEIN 2"/>
    <property type="match status" value="1"/>
</dbReference>
<organism evidence="2 3">
    <name type="scientific">Acrobeloides nanus</name>
    <dbReference type="NCBI Taxonomy" id="290746"/>
    <lineage>
        <taxon>Eukaryota</taxon>
        <taxon>Metazoa</taxon>
        <taxon>Ecdysozoa</taxon>
        <taxon>Nematoda</taxon>
        <taxon>Chromadorea</taxon>
        <taxon>Rhabditida</taxon>
        <taxon>Tylenchina</taxon>
        <taxon>Cephalobomorpha</taxon>
        <taxon>Cephaloboidea</taxon>
        <taxon>Cephalobidae</taxon>
        <taxon>Acrobeloides</taxon>
    </lineage>
</organism>
<name>A0A914D995_9BILA</name>
<evidence type="ECO:0000313" key="2">
    <source>
        <dbReference type="Proteomes" id="UP000887540"/>
    </source>
</evidence>
<sequence>MVELIMDGKQEPKIEKLLAQYPVFTRIDQGKLRCNLTNHELPYKFETVQNYLTTKKFLWEWELHKILEENGQYFEDIGNNLFGCKITMKTISRDPKDLARHLSGKNFQKALAKKEQEAKNAEKEVEDEPMDINFEIKPSVTDEQNSDNSDVSDKESEGANSKKRTLTTKSAKKKVKRKRVA</sequence>
<dbReference type="PANTHER" id="PTHR34348">
    <property type="entry name" value="SURFEIT LOCUS PROTEIN 2"/>
    <property type="match status" value="1"/>
</dbReference>
<dbReference type="InterPro" id="IPR008833">
    <property type="entry name" value="Surf2"/>
</dbReference>
<feature type="region of interest" description="Disordered" evidence="1">
    <location>
        <begin position="116"/>
        <end position="181"/>
    </location>
</feature>
<evidence type="ECO:0000313" key="3">
    <source>
        <dbReference type="WBParaSite" id="ACRNAN_scaffold2017.g18057.t1"/>
    </source>
</evidence>
<protein>
    <submittedName>
        <fullName evidence="3">Uncharacterized protein</fullName>
    </submittedName>
</protein>